<dbReference type="Pfam" id="PF02230">
    <property type="entry name" value="Abhydrolase_2"/>
    <property type="match status" value="1"/>
</dbReference>
<dbReference type="SUPFAM" id="SSF53474">
    <property type="entry name" value="alpha/beta-Hydrolases"/>
    <property type="match status" value="1"/>
</dbReference>
<reference evidence="2 3" key="1">
    <citation type="submission" date="2020-08" db="EMBL/GenBank/DDBJ databases">
        <title>Genomic Encyclopedia of Type Strains, Phase IV (KMG-IV): sequencing the most valuable type-strain genomes for metagenomic binning, comparative biology and taxonomic classification.</title>
        <authorList>
            <person name="Goeker M."/>
        </authorList>
    </citation>
    <scope>NUCLEOTIDE SEQUENCE [LARGE SCALE GENOMIC DNA]</scope>
    <source>
        <strain evidence="2 3">DSM 14925</strain>
    </source>
</reference>
<gene>
    <name evidence="2" type="ORF">HNQ37_001520</name>
</gene>
<dbReference type="Gene3D" id="3.40.50.1820">
    <property type="entry name" value="alpha/beta hydrolase"/>
    <property type="match status" value="1"/>
</dbReference>
<name>A0A841CA76_9LACT</name>
<protein>
    <submittedName>
        <fullName evidence="2">Phospholipase/carboxylesterase</fullName>
    </submittedName>
</protein>
<dbReference type="Proteomes" id="UP000562464">
    <property type="component" value="Unassembled WGS sequence"/>
</dbReference>
<evidence type="ECO:0000313" key="3">
    <source>
        <dbReference type="Proteomes" id="UP000562464"/>
    </source>
</evidence>
<dbReference type="InterPro" id="IPR003140">
    <property type="entry name" value="PLipase/COase/thioEstase"/>
</dbReference>
<accession>A0A841CA76</accession>
<dbReference type="GO" id="GO:0016787">
    <property type="term" value="F:hydrolase activity"/>
    <property type="evidence" value="ECO:0007669"/>
    <property type="project" value="InterPro"/>
</dbReference>
<comment type="caution">
    <text evidence="2">The sequence shown here is derived from an EMBL/GenBank/DDBJ whole genome shotgun (WGS) entry which is preliminary data.</text>
</comment>
<feature type="domain" description="Phospholipase/carboxylesterase/thioesterase" evidence="1">
    <location>
        <begin position="81"/>
        <end position="198"/>
    </location>
</feature>
<dbReference type="AlphaFoldDB" id="A0A841CA76"/>
<proteinExistence type="predicted"/>
<dbReference type="EMBL" id="JACHHV010000033">
    <property type="protein sequence ID" value="MBB5888618.1"/>
    <property type="molecule type" value="Genomic_DNA"/>
</dbReference>
<evidence type="ECO:0000313" key="2">
    <source>
        <dbReference type="EMBL" id="MBB5888618.1"/>
    </source>
</evidence>
<organism evidence="2 3">
    <name type="scientific">Lactovum miscens</name>
    <dbReference type="NCBI Taxonomy" id="190387"/>
    <lineage>
        <taxon>Bacteria</taxon>
        <taxon>Bacillati</taxon>
        <taxon>Bacillota</taxon>
        <taxon>Bacilli</taxon>
        <taxon>Lactobacillales</taxon>
        <taxon>Streptococcaceae</taxon>
        <taxon>Lactovum</taxon>
    </lineage>
</organism>
<keyword evidence="3" id="KW-1185">Reference proteome</keyword>
<dbReference type="RefSeq" id="WP_183540844.1">
    <property type="nucleotide sequence ID" value="NZ_JACHHV010000033.1"/>
</dbReference>
<dbReference type="InterPro" id="IPR029058">
    <property type="entry name" value="AB_hydrolase_fold"/>
</dbReference>
<evidence type="ECO:0000259" key="1">
    <source>
        <dbReference type="Pfam" id="PF02230"/>
    </source>
</evidence>
<sequence length="199" mass="22380">MMHYFFRSGNPELAPVLLLHSTGGNETELIQLADMIASEHPIIAIRGRVSEQGYNRYFERYAEGNFNLNSLEKESDWLVKEIKNLSNQFNLDIFKMIVIGYSNGANIALHISLAKNIKFAKIIALHAMHLTSVPVTSEKLKDTKVFVSYGENDPIVPKLSFNSLIENLKSAGANLEIHTQPGSHQLTRSEINAAQQWLK</sequence>